<reference evidence="2 3" key="1">
    <citation type="journal article" date="2016" name="Nat. Commun.">
        <title>Thousands of microbial genomes shed light on interconnected biogeochemical processes in an aquifer system.</title>
        <authorList>
            <person name="Anantharaman K."/>
            <person name="Brown C.T."/>
            <person name="Hug L.A."/>
            <person name="Sharon I."/>
            <person name="Castelle C.J."/>
            <person name="Probst A.J."/>
            <person name="Thomas B.C."/>
            <person name="Singh A."/>
            <person name="Wilkins M.J."/>
            <person name="Karaoz U."/>
            <person name="Brodie E.L."/>
            <person name="Williams K.H."/>
            <person name="Hubbard S.S."/>
            <person name="Banfield J.F."/>
        </authorList>
    </citation>
    <scope>NUCLEOTIDE SEQUENCE [LARGE SCALE GENOMIC DNA]</scope>
</reference>
<organism evidence="2 3">
    <name type="scientific">Candidatus Blackburnbacteria bacterium RIFCSPHIGHO2_01_FULL_43_15b</name>
    <dbReference type="NCBI Taxonomy" id="1797513"/>
    <lineage>
        <taxon>Bacteria</taxon>
        <taxon>Candidatus Blackburniibacteriota</taxon>
    </lineage>
</organism>
<evidence type="ECO:0000256" key="1">
    <source>
        <dbReference type="SAM" id="Phobius"/>
    </source>
</evidence>
<comment type="caution">
    <text evidence="2">The sequence shown here is derived from an EMBL/GenBank/DDBJ whole genome shotgun (WGS) entry which is preliminary data.</text>
</comment>
<dbReference type="Pfam" id="PF18898">
    <property type="entry name" value="DUF5654"/>
    <property type="match status" value="1"/>
</dbReference>
<proteinExistence type="predicted"/>
<accession>A0A1G1V079</accession>
<evidence type="ECO:0000313" key="2">
    <source>
        <dbReference type="EMBL" id="OGY08807.1"/>
    </source>
</evidence>
<dbReference type="AlphaFoldDB" id="A0A1G1V079"/>
<keyword evidence="1" id="KW-0472">Membrane</keyword>
<feature type="transmembrane region" description="Helical" evidence="1">
    <location>
        <begin position="44"/>
        <end position="64"/>
    </location>
</feature>
<keyword evidence="1" id="KW-0812">Transmembrane</keyword>
<protein>
    <submittedName>
        <fullName evidence="2">Uncharacterized protein</fullName>
    </submittedName>
</protein>
<evidence type="ECO:0000313" key="3">
    <source>
        <dbReference type="Proteomes" id="UP000177967"/>
    </source>
</evidence>
<dbReference type="InterPro" id="IPR043713">
    <property type="entry name" value="DUF5654"/>
</dbReference>
<keyword evidence="1" id="KW-1133">Transmembrane helix</keyword>
<dbReference type="EMBL" id="MHBW01000020">
    <property type="protein sequence ID" value="OGY08807.1"/>
    <property type="molecule type" value="Genomic_DNA"/>
</dbReference>
<gene>
    <name evidence="2" type="ORF">A2782_02305</name>
</gene>
<dbReference type="Proteomes" id="UP000177967">
    <property type="component" value="Unassembled WGS sequence"/>
</dbReference>
<name>A0A1G1V079_9BACT</name>
<sequence length="74" mass="8278">MIKQLLTLTTAGFGLVAALAWNDTVKTLIDEWVKPYVSKGSGLGWQFLYALIATALAVSLTYYLTKLVHRFEKK</sequence>